<gene>
    <name evidence="1" type="ORF">MTBBW1_1270008</name>
</gene>
<dbReference type="InterPro" id="IPR029058">
    <property type="entry name" value="AB_hydrolase_fold"/>
</dbReference>
<dbReference type="Proteomes" id="UP000191931">
    <property type="component" value="Unassembled WGS sequence"/>
</dbReference>
<evidence type="ECO:0000313" key="1">
    <source>
        <dbReference type="EMBL" id="SLM28158.1"/>
    </source>
</evidence>
<dbReference type="Gene3D" id="3.40.50.1820">
    <property type="entry name" value="alpha/beta hydrolase"/>
    <property type="match status" value="1"/>
</dbReference>
<proteinExistence type="predicted"/>
<dbReference type="OrthoDB" id="7231451at2"/>
<sequence>MSDRFDMKTIWSIPKGFDLMDEIPETAMLFNMPEEAYHYCVDSFQRTVLFWDIIRKRGNGYLEHLKNGQPPVLVFNYKVIRDGKDMERPVNFQLVRILPEDESKVSHNPKKRPIVLIDPRAGHGPGIGGSKMDSQIGVALEAGYPVYFMIFFTEPVPGQTIADVQQCQVRFLEEVMMRHPEAPKPAVMGNCQGGWAAALVGADRPDVTGPMVLNGSPLSYWGGVRGGHPMRYRGGLFGGSWLASLSSDIGNGTFDGADLVRGFEELNPANTLWNKLYNVYKKVDTEEQRFLDFEKWWGGFYLMGREEIRFIVNRLFISDELEQGILKLSDNRYINLKNFKSPILVFASRGDNITPPQQALNWIPRVYSSVEKIRKYGQVIVYMLHDDIGHLGIFVSSKVNRKEHKEIVGCVEAIEFLSPGLYEMVIQDGPSKPWLNDHGVKFIERDISDILAMGDSESRDEEVFESVSAISSFNDKLYQDFISPWVKMFSNDLSAEMIRQAHPLRFERYAFSDMNPFIWPLKSAADMVKKGRQPASEENLFKKIENIASDTIVDQLNFFRDTRDLLFETLFYNIYGNDWVKSLFFNKKGESKQSNMDVTLKTTKMFKEIETELWETAMRRGGFEEGMVRIMIAVTRADKVMGMTEYGAAEIFMRADERLSKITPEKMKNMIIEQSAILEKDKAMALETLADLIPSQEDRITAIEIANTIANADDVLHPKEIALLKTIETILLKELFSFPSSQEDPQQPSVEEQVISV</sequence>
<dbReference type="PANTHER" id="PTHR36837:SF2">
    <property type="entry name" value="POLY(3-HYDROXYALKANOATE) POLYMERASE SUBUNIT PHAC"/>
    <property type="match status" value="1"/>
</dbReference>
<dbReference type="CDD" id="cd07176">
    <property type="entry name" value="terB"/>
    <property type="match status" value="1"/>
</dbReference>
<keyword evidence="2" id="KW-1185">Reference proteome</keyword>
<dbReference type="InterPro" id="IPR029024">
    <property type="entry name" value="TerB-like"/>
</dbReference>
<dbReference type="EMBL" id="FWEV01000032">
    <property type="protein sequence ID" value="SLM28158.1"/>
    <property type="molecule type" value="Genomic_DNA"/>
</dbReference>
<dbReference type="InterPro" id="IPR051321">
    <property type="entry name" value="PHA/PHB_synthase"/>
</dbReference>
<reference evidence="1 2" key="1">
    <citation type="submission" date="2017-03" db="EMBL/GenBank/DDBJ databases">
        <authorList>
            <person name="Afonso C.L."/>
            <person name="Miller P.J."/>
            <person name="Scott M.A."/>
            <person name="Spackman E."/>
            <person name="Goraichik I."/>
            <person name="Dimitrov K.M."/>
            <person name="Suarez D.L."/>
            <person name="Swayne D.E."/>
        </authorList>
    </citation>
    <scope>NUCLEOTIDE SEQUENCE [LARGE SCALE GENOMIC DNA]</scope>
    <source>
        <strain evidence="1">PRJEB14757</strain>
    </source>
</reference>
<dbReference type="SUPFAM" id="SSF53474">
    <property type="entry name" value="alpha/beta-Hydrolases"/>
    <property type="match status" value="1"/>
</dbReference>
<dbReference type="PANTHER" id="PTHR36837">
    <property type="entry name" value="POLY(3-HYDROXYALKANOATE) POLYMERASE SUBUNIT PHAC"/>
    <property type="match status" value="1"/>
</dbReference>
<dbReference type="Gene3D" id="1.10.3680.10">
    <property type="entry name" value="TerB-like"/>
    <property type="match status" value="1"/>
</dbReference>
<dbReference type="AlphaFoldDB" id="A0A1W1H701"/>
<protein>
    <submittedName>
        <fullName evidence="1">Poly(3-hydroxyalkanoate) synthetase</fullName>
    </submittedName>
</protein>
<accession>A0A1W1H701</accession>
<dbReference type="InterPro" id="IPR024501">
    <property type="entry name" value="DUF3141"/>
</dbReference>
<evidence type="ECO:0000313" key="2">
    <source>
        <dbReference type="Proteomes" id="UP000191931"/>
    </source>
</evidence>
<name>A0A1W1H701_9BACT</name>
<dbReference type="SUPFAM" id="SSF158682">
    <property type="entry name" value="TerB-like"/>
    <property type="match status" value="1"/>
</dbReference>
<dbReference type="RefSeq" id="WP_087881776.1">
    <property type="nucleotide sequence ID" value="NZ_LT828547.1"/>
</dbReference>
<organism evidence="1 2">
    <name type="scientific">Desulfamplus magnetovallimortis</name>
    <dbReference type="NCBI Taxonomy" id="1246637"/>
    <lineage>
        <taxon>Bacteria</taxon>
        <taxon>Pseudomonadati</taxon>
        <taxon>Thermodesulfobacteriota</taxon>
        <taxon>Desulfobacteria</taxon>
        <taxon>Desulfobacterales</taxon>
        <taxon>Desulfobacteraceae</taxon>
        <taxon>Desulfamplus</taxon>
    </lineage>
</organism>
<dbReference type="Pfam" id="PF11339">
    <property type="entry name" value="DUF3141"/>
    <property type="match status" value="1"/>
</dbReference>
<dbReference type="STRING" id="1246637.MTBBW1_1270008"/>